<dbReference type="InterPro" id="IPR015815">
    <property type="entry name" value="HIBADH-related"/>
</dbReference>
<keyword evidence="4" id="KW-1185">Reference proteome</keyword>
<dbReference type="AlphaFoldDB" id="F2L4I2"/>
<keyword evidence="1" id="KW-0560">Oxidoreductase</keyword>
<dbReference type="OrthoDB" id="23890at2157"/>
<dbReference type="GO" id="GO:0016491">
    <property type="term" value="F:oxidoreductase activity"/>
    <property type="evidence" value="ECO:0007669"/>
    <property type="project" value="UniProtKB-KW"/>
</dbReference>
<organism evidence="3 4">
    <name type="scientific">Thermoproteus uzoniensis (strain 768-20)</name>
    <dbReference type="NCBI Taxonomy" id="999630"/>
    <lineage>
        <taxon>Archaea</taxon>
        <taxon>Thermoproteota</taxon>
        <taxon>Thermoprotei</taxon>
        <taxon>Thermoproteales</taxon>
        <taxon>Thermoproteaceae</taxon>
        <taxon>Thermoproteus</taxon>
    </lineage>
</organism>
<name>F2L4I2_THEU7</name>
<dbReference type="PIRSF" id="PIRSF000103">
    <property type="entry name" value="HIBADH"/>
    <property type="match status" value="1"/>
</dbReference>
<dbReference type="InterPro" id="IPR013328">
    <property type="entry name" value="6PGD_dom2"/>
</dbReference>
<dbReference type="eggNOG" id="arCOG00247">
    <property type="taxonomic scope" value="Archaea"/>
</dbReference>
<dbReference type="STRING" id="999630.TUZN_0668"/>
<feature type="domain" description="6-phosphogluconate dehydrogenase NADP-binding" evidence="2">
    <location>
        <begin position="3"/>
        <end position="146"/>
    </location>
</feature>
<evidence type="ECO:0000313" key="4">
    <source>
        <dbReference type="Proteomes" id="UP000008138"/>
    </source>
</evidence>
<evidence type="ECO:0000313" key="3">
    <source>
        <dbReference type="EMBL" id="AEA12160.1"/>
    </source>
</evidence>
<gene>
    <name evidence="3" type="ordered locus">TUZN_0668</name>
</gene>
<dbReference type="InterPro" id="IPR008927">
    <property type="entry name" value="6-PGluconate_DH-like_C_sf"/>
</dbReference>
<protein>
    <submittedName>
        <fullName evidence="3">3-hydroxyisobutyrate dehydrogenase, putative</fullName>
    </submittedName>
</protein>
<dbReference type="Gene3D" id="3.40.50.720">
    <property type="entry name" value="NAD(P)-binding Rossmann-like Domain"/>
    <property type="match status" value="1"/>
</dbReference>
<evidence type="ECO:0000259" key="2">
    <source>
        <dbReference type="Pfam" id="PF03446"/>
    </source>
</evidence>
<dbReference type="KEGG" id="tuz:TUZN_0668"/>
<dbReference type="GO" id="GO:0050661">
    <property type="term" value="F:NADP binding"/>
    <property type="evidence" value="ECO:0007669"/>
    <property type="project" value="InterPro"/>
</dbReference>
<dbReference type="RefSeq" id="WP_013679496.1">
    <property type="nucleotide sequence ID" value="NC_015315.1"/>
</dbReference>
<evidence type="ECO:0000256" key="1">
    <source>
        <dbReference type="ARBA" id="ARBA00023002"/>
    </source>
</evidence>
<sequence>MEVTVIGTGRMGAAFVKRAAQLGHKVYAWNRTRRRLEGLPATPISSPSEARGLAAVFVADDEALLSLVNEVGGDAVALMGTYSLAGADAARKALAARGIKAMAAPVVGGPGNVERGDAIYIIGGDAEVYGRYSKLFAELGKVMYVGEFEKAVVLKLAYNSLLIGTVAVLGEAASLAAAHGIPPSQFKELLQQTVFKDIGSVYIDRMYSDEPGTFALKHAGKDVRYATAAAAGRSSTIVLSAVRSLYEMLEVLGYGDAYYIKAGILESRK</sequence>
<dbReference type="InterPro" id="IPR006115">
    <property type="entry name" value="6PGDH_NADP-bd"/>
</dbReference>
<dbReference type="Pfam" id="PF03446">
    <property type="entry name" value="NAD_binding_2"/>
    <property type="match status" value="1"/>
</dbReference>
<proteinExistence type="predicted"/>
<dbReference type="SUPFAM" id="SSF51735">
    <property type="entry name" value="NAD(P)-binding Rossmann-fold domains"/>
    <property type="match status" value="1"/>
</dbReference>
<dbReference type="Proteomes" id="UP000008138">
    <property type="component" value="Chromosome"/>
</dbReference>
<dbReference type="SUPFAM" id="SSF48179">
    <property type="entry name" value="6-phosphogluconate dehydrogenase C-terminal domain-like"/>
    <property type="match status" value="1"/>
</dbReference>
<dbReference type="GeneID" id="10360209"/>
<dbReference type="InterPro" id="IPR051265">
    <property type="entry name" value="HIBADH-related_NP60_sf"/>
</dbReference>
<reference key="2">
    <citation type="submission" date="2011-03" db="EMBL/GenBank/DDBJ databases">
        <title>Complete genome sequence of the thermoacidophilic crenarchaeon Thermoproteus uzoniensis 768-20.</title>
        <authorList>
            <person name="Mardanov A.V."/>
            <person name="Gumerov V.M."/>
            <person name="Beletsky A.V."/>
            <person name="Prokofeva M.I."/>
            <person name="Bonch-Osmolovskaya E.A."/>
            <person name="Ravin N.V."/>
            <person name="Skryabin K.G."/>
        </authorList>
    </citation>
    <scope>NUCLEOTIDE SEQUENCE</scope>
    <source>
        <strain>768-20</strain>
    </source>
</reference>
<dbReference type="Gene3D" id="1.10.1040.10">
    <property type="entry name" value="N-(1-d-carboxylethyl)-l-norvaline Dehydrogenase, domain 2"/>
    <property type="match status" value="1"/>
</dbReference>
<dbReference type="PANTHER" id="PTHR43580">
    <property type="entry name" value="OXIDOREDUCTASE GLYR1-RELATED"/>
    <property type="match status" value="1"/>
</dbReference>
<dbReference type="InterPro" id="IPR036291">
    <property type="entry name" value="NAD(P)-bd_dom_sf"/>
</dbReference>
<accession>F2L4I2</accession>
<dbReference type="PANTHER" id="PTHR43580:SF2">
    <property type="entry name" value="CYTOKINE-LIKE NUCLEAR FACTOR N-PAC"/>
    <property type="match status" value="1"/>
</dbReference>
<dbReference type="EMBL" id="CP002590">
    <property type="protein sequence ID" value="AEA12160.1"/>
    <property type="molecule type" value="Genomic_DNA"/>
</dbReference>
<reference evidence="3 4" key="1">
    <citation type="journal article" date="2011" name="J. Bacteriol.">
        <title>Complete genome sequence of the thermoacidophilic crenarchaeon Thermoproteus uzoniensis 768-20.</title>
        <authorList>
            <person name="Mardanov A.V."/>
            <person name="Gumerov V.M."/>
            <person name="Beletsky A.V."/>
            <person name="Prokofeva M.I."/>
            <person name="Bonch-Osmolovskaya E.A."/>
            <person name="Ravin N.V."/>
            <person name="Skryabin K.G."/>
        </authorList>
    </citation>
    <scope>NUCLEOTIDE SEQUENCE [LARGE SCALE GENOMIC DNA]</scope>
    <source>
        <strain evidence="3 4">768-20</strain>
    </source>
</reference>
<dbReference type="HOGENOM" id="CLU_035117_0_7_2"/>